<accession>A0ABR1J090</accession>
<name>A0ABR1J090_9AGAR</name>
<keyword evidence="2" id="KW-1185">Reference proteome</keyword>
<proteinExistence type="predicted"/>
<sequence>MRFQLSQEQIDFYSSLPQEVKQHFVDVSSSFPASHLPPGIRRIMSLNDFDQALHETYEFFAPEIDPQPDAIQTYLPHLGFGIRYWLSHCSGKDGYYNFDFIDRSGERINTPPGIRLVMEYNFHVRSTADIQLTRKLQDPAAFGISPDTTLPPGCEIFVIYCGRPHILELNGREVHRFQPPDVSKCSYGPFLS</sequence>
<evidence type="ECO:0000313" key="2">
    <source>
        <dbReference type="Proteomes" id="UP001498398"/>
    </source>
</evidence>
<organism evidence="1 2">
    <name type="scientific">Marasmiellus scandens</name>
    <dbReference type="NCBI Taxonomy" id="2682957"/>
    <lineage>
        <taxon>Eukaryota</taxon>
        <taxon>Fungi</taxon>
        <taxon>Dikarya</taxon>
        <taxon>Basidiomycota</taxon>
        <taxon>Agaricomycotina</taxon>
        <taxon>Agaricomycetes</taxon>
        <taxon>Agaricomycetidae</taxon>
        <taxon>Agaricales</taxon>
        <taxon>Marasmiineae</taxon>
        <taxon>Omphalotaceae</taxon>
        <taxon>Marasmiellus</taxon>
    </lineage>
</organism>
<comment type="caution">
    <text evidence="1">The sequence shown here is derived from an EMBL/GenBank/DDBJ whole genome shotgun (WGS) entry which is preliminary data.</text>
</comment>
<gene>
    <name evidence="1" type="ORF">VKT23_014969</name>
</gene>
<reference evidence="1 2" key="1">
    <citation type="submission" date="2024-01" db="EMBL/GenBank/DDBJ databases">
        <title>A draft genome for the cacao thread blight pathogen Marasmiellus scandens.</title>
        <authorList>
            <person name="Baruah I.K."/>
            <person name="Leung J."/>
            <person name="Bukari Y."/>
            <person name="Amoako-Attah I."/>
            <person name="Meinhardt L.W."/>
            <person name="Bailey B.A."/>
            <person name="Cohen S.P."/>
        </authorList>
    </citation>
    <scope>NUCLEOTIDE SEQUENCE [LARGE SCALE GENOMIC DNA]</scope>
    <source>
        <strain evidence="1 2">GH-19</strain>
    </source>
</reference>
<dbReference type="EMBL" id="JBANRG010000048">
    <property type="protein sequence ID" value="KAK7445105.1"/>
    <property type="molecule type" value="Genomic_DNA"/>
</dbReference>
<dbReference type="Proteomes" id="UP001498398">
    <property type="component" value="Unassembled WGS sequence"/>
</dbReference>
<protein>
    <submittedName>
        <fullName evidence="1">Uncharacterized protein</fullName>
    </submittedName>
</protein>
<evidence type="ECO:0000313" key="1">
    <source>
        <dbReference type="EMBL" id="KAK7445105.1"/>
    </source>
</evidence>